<feature type="transmembrane region" description="Helical" evidence="6">
    <location>
        <begin position="245"/>
        <end position="268"/>
    </location>
</feature>
<dbReference type="CDD" id="cd06581">
    <property type="entry name" value="TM_PBP1_LivM_like"/>
    <property type="match status" value="1"/>
</dbReference>
<comment type="subcellular location">
    <subcellularLocation>
        <location evidence="1">Cell membrane</location>
        <topology evidence="1">Multi-pass membrane protein</topology>
    </subcellularLocation>
</comment>
<organism evidence="7 8">
    <name type="scientific">Paracoccus denitrificans</name>
    <dbReference type="NCBI Taxonomy" id="266"/>
    <lineage>
        <taxon>Bacteria</taxon>
        <taxon>Pseudomonadati</taxon>
        <taxon>Pseudomonadota</taxon>
        <taxon>Alphaproteobacteria</taxon>
        <taxon>Rhodobacterales</taxon>
        <taxon>Paracoccaceae</taxon>
        <taxon>Paracoccus</taxon>
    </lineage>
</organism>
<gene>
    <name evidence="7" type="ORF">DI616_10725</name>
</gene>
<reference evidence="7 8" key="1">
    <citation type="journal article" date="2017" name="Nat. Commun.">
        <title>In situ click chemistry generation of cyclooxygenase-2 inhibitors.</title>
        <authorList>
            <person name="Bhardwaj A."/>
            <person name="Kaur J."/>
            <person name="Wuest M."/>
            <person name="Wuest F."/>
        </authorList>
    </citation>
    <scope>NUCLEOTIDE SEQUENCE [LARGE SCALE GENOMIC DNA]</scope>
    <source>
        <strain evidence="7">S2_012_000_R3_94</strain>
    </source>
</reference>
<evidence type="ECO:0000256" key="3">
    <source>
        <dbReference type="ARBA" id="ARBA00022692"/>
    </source>
</evidence>
<dbReference type="InterPro" id="IPR001851">
    <property type="entry name" value="ABC_transp_permease"/>
</dbReference>
<keyword evidence="2" id="KW-1003">Cell membrane</keyword>
<dbReference type="PANTHER" id="PTHR30482">
    <property type="entry name" value="HIGH-AFFINITY BRANCHED-CHAIN AMINO ACID TRANSPORT SYSTEM PERMEASE"/>
    <property type="match status" value="1"/>
</dbReference>
<comment type="caution">
    <text evidence="7">The sequence shown here is derived from an EMBL/GenBank/DDBJ whole genome shotgun (WGS) entry which is preliminary data.</text>
</comment>
<evidence type="ECO:0000256" key="5">
    <source>
        <dbReference type="ARBA" id="ARBA00023136"/>
    </source>
</evidence>
<dbReference type="InterPro" id="IPR043428">
    <property type="entry name" value="LivM-like"/>
</dbReference>
<dbReference type="EMBL" id="VAFL01000007">
    <property type="protein sequence ID" value="TKW66424.1"/>
    <property type="molecule type" value="Genomic_DNA"/>
</dbReference>
<feature type="transmembrane region" description="Helical" evidence="6">
    <location>
        <begin position="205"/>
        <end position="225"/>
    </location>
</feature>
<name>A0A533I7J5_PARDE</name>
<dbReference type="PANTHER" id="PTHR30482:SF17">
    <property type="entry name" value="ABC TRANSPORTER ATP-BINDING PROTEIN"/>
    <property type="match status" value="1"/>
</dbReference>
<feature type="transmembrane region" description="Helical" evidence="6">
    <location>
        <begin position="110"/>
        <end position="130"/>
    </location>
</feature>
<keyword evidence="4 6" id="KW-1133">Transmembrane helix</keyword>
<dbReference type="GO" id="GO:0015658">
    <property type="term" value="F:branched-chain amino acid transmembrane transporter activity"/>
    <property type="evidence" value="ECO:0007669"/>
    <property type="project" value="InterPro"/>
</dbReference>
<evidence type="ECO:0000256" key="6">
    <source>
        <dbReference type="SAM" id="Phobius"/>
    </source>
</evidence>
<sequence>MFRLTRPRLAVFVLSLAMLTCIALFGGFFAREVVAEIAILAILVIALDVAAGFGGMVSLGHGAIMGVGAYGFGLACQSGIAAWPAAGIGIAAAALTGGMIGTVAIRAQGIFFIMVTLAFGQMIWTVTHTATWTGGDDGMSGLPRLPLPLIDPGDPRTFALLALAVLAAVFLIAAALLCSPFGRALQAVHENPLRAAAIGFPVQRLRIAAFTLSSAIAGIAGVIMAQHMQFISPTMMVWTASGEALVVLILGGIGTLVGPIIGAMAYVGLKYWASGWTDHWHILIGVLLIAVVMAGGRGLFGQAENAWRHADR</sequence>
<feature type="transmembrane region" description="Helical" evidence="6">
    <location>
        <begin position="80"/>
        <end position="103"/>
    </location>
</feature>
<evidence type="ECO:0000313" key="7">
    <source>
        <dbReference type="EMBL" id="TKW66424.1"/>
    </source>
</evidence>
<feature type="transmembrane region" description="Helical" evidence="6">
    <location>
        <begin position="37"/>
        <end position="60"/>
    </location>
</feature>
<evidence type="ECO:0000313" key="8">
    <source>
        <dbReference type="Proteomes" id="UP000315344"/>
    </source>
</evidence>
<dbReference type="GO" id="GO:0005886">
    <property type="term" value="C:plasma membrane"/>
    <property type="evidence" value="ECO:0007669"/>
    <property type="project" value="UniProtKB-SubCell"/>
</dbReference>
<dbReference type="AlphaFoldDB" id="A0A533I7J5"/>
<protein>
    <submittedName>
        <fullName evidence="7">Branched-chain amino acid ABC transporter permease</fullName>
    </submittedName>
</protein>
<feature type="transmembrane region" description="Helical" evidence="6">
    <location>
        <begin position="12"/>
        <end position="30"/>
    </location>
</feature>
<evidence type="ECO:0000256" key="2">
    <source>
        <dbReference type="ARBA" id="ARBA00022475"/>
    </source>
</evidence>
<keyword evidence="3 6" id="KW-0812">Transmembrane</keyword>
<dbReference type="Pfam" id="PF02653">
    <property type="entry name" value="BPD_transp_2"/>
    <property type="match status" value="1"/>
</dbReference>
<feature type="transmembrane region" description="Helical" evidence="6">
    <location>
        <begin position="280"/>
        <end position="300"/>
    </location>
</feature>
<feature type="transmembrane region" description="Helical" evidence="6">
    <location>
        <begin position="158"/>
        <end position="185"/>
    </location>
</feature>
<evidence type="ECO:0000256" key="4">
    <source>
        <dbReference type="ARBA" id="ARBA00022989"/>
    </source>
</evidence>
<accession>A0A533I7J5</accession>
<evidence type="ECO:0000256" key="1">
    <source>
        <dbReference type="ARBA" id="ARBA00004651"/>
    </source>
</evidence>
<proteinExistence type="predicted"/>
<dbReference type="Proteomes" id="UP000315344">
    <property type="component" value="Unassembled WGS sequence"/>
</dbReference>
<keyword evidence="5 6" id="KW-0472">Membrane</keyword>